<dbReference type="PATRIC" id="fig|999437.3.peg.2738"/>
<dbReference type="Proteomes" id="UP000016183">
    <property type="component" value="Unassembled WGS sequence"/>
</dbReference>
<gene>
    <name evidence="1" type="ORF">HMPREF9733_02658</name>
</gene>
<name>M2BD47_TREDN</name>
<dbReference type="EMBL" id="AGDZ01000039">
    <property type="protein sequence ID" value="EMB19558.1"/>
    <property type="molecule type" value="Genomic_DNA"/>
</dbReference>
<dbReference type="HOGENOM" id="CLU_1980617_0_0_12"/>
<dbReference type="InterPro" id="IPR009061">
    <property type="entry name" value="DNA-bd_dom_put_sf"/>
</dbReference>
<evidence type="ECO:0000313" key="1">
    <source>
        <dbReference type="EMBL" id="EMB19558.1"/>
    </source>
</evidence>
<proteinExistence type="predicted"/>
<protein>
    <submittedName>
        <fullName evidence="1">Uncharacterized protein</fullName>
    </submittedName>
</protein>
<dbReference type="AlphaFoldDB" id="M2BD47"/>
<dbReference type="SUPFAM" id="SSF46955">
    <property type="entry name" value="Putative DNA-binding domain"/>
    <property type="match status" value="1"/>
</dbReference>
<reference evidence="1 2" key="1">
    <citation type="submission" date="2012-01" db="EMBL/GenBank/DDBJ databases">
        <title>The Genome Sequence of Treponema denticola SP33.</title>
        <authorList>
            <consortium name="The Broad Institute Genome Sequencing Platform"/>
            <person name="Earl A."/>
            <person name="Ward D."/>
            <person name="Feldgarden M."/>
            <person name="Gevers D."/>
            <person name="Blanton J.M."/>
            <person name="Fenno C.J."/>
            <person name="Baranova O.V."/>
            <person name="Mathney J."/>
            <person name="Dewhirst F.E."/>
            <person name="Izard J."/>
            <person name="Young S.K."/>
            <person name="Zeng Q."/>
            <person name="Gargeya S."/>
            <person name="Fitzgerald M."/>
            <person name="Haas B."/>
            <person name="Abouelleil A."/>
            <person name="Alvarado L."/>
            <person name="Arachchi H.M."/>
            <person name="Berlin A."/>
            <person name="Chapman S.B."/>
            <person name="Gearin G."/>
            <person name="Goldberg J."/>
            <person name="Griggs A."/>
            <person name="Gujja S."/>
            <person name="Hansen M."/>
            <person name="Heiman D."/>
            <person name="Howarth C."/>
            <person name="Larimer J."/>
            <person name="Lui A."/>
            <person name="MacDonald P.J.P."/>
            <person name="McCowen C."/>
            <person name="Montmayeur A."/>
            <person name="Murphy C."/>
            <person name="Neiman D."/>
            <person name="Pearson M."/>
            <person name="Priest M."/>
            <person name="Roberts A."/>
            <person name="Saif S."/>
            <person name="Shea T."/>
            <person name="Sisk P."/>
            <person name="Stolte C."/>
            <person name="Sykes S."/>
            <person name="Wortman J."/>
            <person name="Nusbaum C."/>
            <person name="Birren B."/>
        </authorList>
    </citation>
    <scope>NUCLEOTIDE SEQUENCE [LARGE SCALE GENOMIC DNA]</scope>
    <source>
        <strain evidence="1 2">SP33</strain>
    </source>
</reference>
<evidence type="ECO:0000313" key="2">
    <source>
        <dbReference type="Proteomes" id="UP000016183"/>
    </source>
</evidence>
<dbReference type="RefSeq" id="WP_010697657.1">
    <property type="nucleotide sequence ID" value="NZ_KB442455.1"/>
</dbReference>
<organism evidence="1 2">
    <name type="scientific">Treponema denticola SP33</name>
    <dbReference type="NCBI Taxonomy" id="999437"/>
    <lineage>
        <taxon>Bacteria</taxon>
        <taxon>Pseudomonadati</taxon>
        <taxon>Spirochaetota</taxon>
        <taxon>Spirochaetia</taxon>
        <taxon>Spirochaetales</taxon>
        <taxon>Treponemataceae</taxon>
        <taxon>Treponema</taxon>
    </lineage>
</organism>
<accession>M2BD47</accession>
<comment type="caution">
    <text evidence="1">The sequence shown here is derived from an EMBL/GenBank/DDBJ whole genome shotgun (WGS) entry which is preliminary data.</text>
</comment>
<dbReference type="OrthoDB" id="9811174at2"/>
<sequence>MYTIGTVAEKTGYQKAAIRYFARKKGLKKELIDNRLTYIFTDDDYFSFLNYRRNMEMKKEKNNYYDKKLKDLIRMLKDAGSNGIERLKLQKMLNITSDSFSKLIVKASYYPIGEDSRIDNKIYWVG</sequence>